<keyword evidence="4 9" id="KW-0812">Transmembrane</keyword>
<dbReference type="InterPro" id="IPR001104">
    <property type="entry name" value="3-oxo-5_a-steroid_4-DH_C"/>
</dbReference>
<reference evidence="11 12" key="1">
    <citation type="journal article" date="2020" name="J. Phycol.">
        <title>Comparative genome analysis reveals Cyanidiococcus gen. nov., a new extremophilic red algal genus sister to Cyanidioschyzon (Cyanidioschyzonaceae, Rhodophyta).</title>
        <authorList>
            <person name="Liu S.-L."/>
            <person name="Chiang Y.-R."/>
            <person name="Yoon H.S."/>
            <person name="Fu H.-Y."/>
        </authorList>
    </citation>
    <scope>NUCLEOTIDE SEQUENCE [LARGE SCALE GENOMIC DNA]</scope>
    <source>
        <strain evidence="11 12">THAL066</strain>
    </source>
</reference>
<evidence type="ECO:0000256" key="8">
    <source>
        <dbReference type="ARBA" id="ARBA00023136"/>
    </source>
</evidence>
<organism evidence="11 12">
    <name type="scientific">Cyanidiococcus yangmingshanensis</name>
    <dbReference type="NCBI Taxonomy" id="2690220"/>
    <lineage>
        <taxon>Eukaryota</taxon>
        <taxon>Rhodophyta</taxon>
        <taxon>Bangiophyceae</taxon>
        <taxon>Cyanidiales</taxon>
        <taxon>Cyanidiaceae</taxon>
        <taxon>Cyanidiococcus</taxon>
    </lineage>
</organism>
<name>A0A7J7ID14_9RHOD</name>
<comment type="similarity">
    <text evidence="2">Belongs to the steroid 5-alpha reductase family.</text>
</comment>
<proteinExistence type="inferred from homology"/>
<dbReference type="OrthoDB" id="540503at2759"/>
<evidence type="ECO:0000256" key="2">
    <source>
        <dbReference type="ARBA" id="ARBA00007742"/>
    </source>
</evidence>
<keyword evidence="5 9" id="KW-1133">Transmembrane helix</keyword>
<dbReference type="InterPro" id="IPR039357">
    <property type="entry name" value="SRD5A/TECR"/>
</dbReference>
<evidence type="ECO:0000256" key="4">
    <source>
        <dbReference type="ARBA" id="ARBA00022692"/>
    </source>
</evidence>
<feature type="transmembrane region" description="Helical" evidence="9">
    <location>
        <begin position="200"/>
        <end position="219"/>
    </location>
</feature>
<dbReference type="Proteomes" id="UP000530660">
    <property type="component" value="Unassembled WGS sequence"/>
</dbReference>
<keyword evidence="12" id="KW-1185">Reference proteome</keyword>
<evidence type="ECO:0000256" key="1">
    <source>
        <dbReference type="ARBA" id="ARBA00004141"/>
    </source>
</evidence>
<evidence type="ECO:0000259" key="10">
    <source>
        <dbReference type="Pfam" id="PF02544"/>
    </source>
</evidence>
<keyword evidence="8 9" id="KW-0472">Membrane</keyword>
<dbReference type="PANTHER" id="PTHR10556">
    <property type="entry name" value="3-OXO-5-ALPHA-STEROID 4-DEHYDROGENASE"/>
    <property type="match status" value="1"/>
</dbReference>
<comment type="subcellular location">
    <subcellularLocation>
        <location evidence="1">Membrane</location>
        <topology evidence="1">Multi-pass membrane protein</topology>
    </subcellularLocation>
</comment>
<dbReference type="Pfam" id="PF02544">
    <property type="entry name" value="Steroid_dh"/>
    <property type="match status" value="1"/>
</dbReference>
<feature type="transmembrane region" description="Helical" evidence="9">
    <location>
        <begin position="175"/>
        <end position="194"/>
    </location>
</feature>
<evidence type="ECO:0000313" key="11">
    <source>
        <dbReference type="EMBL" id="KAF6000993.1"/>
    </source>
</evidence>
<dbReference type="Gene3D" id="1.20.120.1630">
    <property type="match status" value="1"/>
</dbReference>
<dbReference type="PROSITE" id="PS50244">
    <property type="entry name" value="S5A_REDUCTASE"/>
    <property type="match status" value="1"/>
</dbReference>
<keyword evidence="7" id="KW-0443">Lipid metabolism</keyword>
<dbReference type="GO" id="GO:0016627">
    <property type="term" value="F:oxidoreductase activity, acting on the CH-CH group of donors"/>
    <property type="evidence" value="ECO:0007669"/>
    <property type="project" value="InterPro"/>
</dbReference>
<keyword evidence="6" id="KW-0560">Oxidoreductase</keyword>
<evidence type="ECO:0000256" key="9">
    <source>
        <dbReference type="SAM" id="Phobius"/>
    </source>
</evidence>
<dbReference type="PANTHER" id="PTHR10556:SF28">
    <property type="entry name" value="VERY-LONG-CHAIN ENOYL-COA REDUCTASE"/>
    <property type="match status" value="1"/>
</dbReference>
<accession>A0A7J7ID14</accession>
<dbReference type="EMBL" id="VWRR01000016">
    <property type="protein sequence ID" value="KAF6000993.1"/>
    <property type="molecule type" value="Genomic_DNA"/>
</dbReference>
<gene>
    <name evidence="11" type="ORF">F1559_000791</name>
</gene>
<evidence type="ECO:0000313" key="12">
    <source>
        <dbReference type="Proteomes" id="UP000530660"/>
    </source>
</evidence>
<dbReference type="GO" id="GO:0016020">
    <property type="term" value="C:membrane"/>
    <property type="evidence" value="ECO:0007669"/>
    <property type="project" value="UniProtKB-SubCell"/>
</dbReference>
<feature type="domain" description="3-oxo-5-alpha-steroid 4-dehydrogenase C-terminal" evidence="10">
    <location>
        <begin position="164"/>
        <end position="311"/>
    </location>
</feature>
<keyword evidence="3" id="KW-0444">Lipid biosynthesis</keyword>
<feature type="transmembrane region" description="Helical" evidence="9">
    <location>
        <begin position="266"/>
        <end position="284"/>
    </location>
</feature>
<dbReference type="GO" id="GO:0042761">
    <property type="term" value="P:very long-chain fatty acid biosynthetic process"/>
    <property type="evidence" value="ECO:0007669"/>
    <property type="project" value="TreeGrafter"/>
</dbReference>
<evidence type="ECO:0000256" key="5">
    <source>
        <dbReference type="ARBA" id="ARBA00022989"/>
    </source>
</evidence>
<dbReference type="AlphaFoldDB" id="A0A7J7ID14"/>
<feature type="transmembrane region" description="Helical" evidence="9">
    <location>
        <begin position="240"/>
        <end position="260"/>
    </location>
</feature>
<sequence length="311" mass="35713">MSLSVQHRSGKELLRLPLQGPGAVQTVDEVKEALQRDGPRVHWRRQRLTLPSTATKTSSVRGVLESGHRLDEYGISVKSAQTEYVVHFKDLGPQVSWRGVFVAEYLGPLVLFPIIFIAQLGGGDAFKGWDRAHPYQRAALVAWTIHFAKRELETLFVHRFSNATMPWRNLVKNCMYYWGFAAYVAYFVCHPQYTPVASHAQFWAGVVLFSLSELGNLVCHWRLRQLRPPGTRVRQIPHGFLFEFVSCPNYTCEVVAWLGFNMMTQTVAGTLFMIVGAAQMMIWANGKHRSYLREFGAMYPRFRKRMIPFLW</sequence>
<evidence type="ECO:0000256" key="7">
    <source>
        <dbReference type="ARBA" id="ARBA00023098"/>
    </source>
</evidence>
<evidence type="ECO:0000256" key="6">
    <source>
        <dbReference type="ARBA" id="ARBA00023002"/>
    </source>
</evidence>
<evidence type="ECO:0000256" key="3">
    <source>
        <dbReference type="ARBA" id="ARBA00022516"/>
    </source>
</evidence>
<comment type="caution">
    <text evidence="11">The sequence shown here is derived from an EMBL/GenBank/DDBJ whole genome shotgun (WGS) entry which is preliminary data.</text>
</comment>
<protein>
    <recommendedName>
        <fullName evidence="10">3-oxo-5-alpha-steroid 4-dehydrogenase C-terminal domain-containing protein</fullName>
    </recommendedName>
</protein>